<evidence type="ECO:0000256" key="4">
    <source>
        <dbReference type="PROSITE-ProRule" id="PRU00723"/>
    </source>
</evidence>
<dbReference type="GO" id="GO:0005634">
    <property type="term" value="C:nucleus"/>
    <property type="evidence" value="ECO:0007669"/>
    <property type="project" value="TreeGrafter"/>
</dbReference>
<dbReference type="InterPro" id="IPR019496">
    <property type="entry name" value="NUFIP1_cons_dom"/>
</dbReference>
<evidence type="ECO:0000256" key="2">
    <source>
        <dbReference type="ARBA" id="ARBA00022771"/>
    </source>
</evidence>
<comment type="caution">
    <text evidence="7">The sequence shown here is derived from an EMBL/GenBank/DDBJ whole genome shotgun (WGS) entry which is preliminary data.</text>
</comment>
<reference evidence="7" key="1">
    <citation type="submission" date="2022-07" db="EMBL/GenBank/DDBJ databases">
        <title>Phylogenomic reconstructions and comparative analyses of Kickxellomycotina fungi.</title>
        <authorList>
            <person name="Reynolds N.K."/>
            <person name="Stajich J.E."/>
            <person name="Barry K."/>
            <person name="Grigoriev I.V."/>
            <person name="Crous P."/>
            <person name="Smith M.E."/>
        </authorList>
    </citation>
    <scope>NUCLEOTIDE SEQUENCE</scope>
    <source>
        <strain evidence="7">NBRC 105414</strain>
    </source>
</reference>
<dbReference type="Proteomes" id="UP001140217">
    <property type="component" value="Unassembled WGS sequence"/>
</dbReference>
<name>A0A9W8LNF2_9FUNG</name>
<evidence type="ECO:0000256" key="5">
    <source>
        <dbReference type="SAM" id="MobiDB-lite"/>
    </source>
</evidence>
<feature type="region of interest" description="Disordered" evidence="5">
    <location>
        <begin position="1"/>
        <end position="69"/>
    </location>
</feature>
<feature type="compositionally biased region" description="Pro residues" evidence="5">
    <location>
        <begin position="42"/>
        <end position="61"/>
    </location>
</feature>
<evidence type="ECO:0000313" key="7">
    <source>
        <dbReference type="EMBL" id="KAJ2785999.1"/>
    </source>
</evidence>
<dbReference type="Gene3D" id="3.30.1370.210">
    <property type="match status" value="1"/>
</dbReference>
<evidence type="ECO:0000313" key="8">
    <source>
        <dbReference type="Proteomes" id="UP001140217"/>
    </source>
</evidence>
<keyword evidence="8" id="KW-1185">Reference proteome</keyword>
<dbReference type="InterPro" id="IPR036855">
    <property type="entry name" value="Znf_CCCH_sf"/>
</dbReference>
<protein>
    <recommendedName>
        <fullName evidence="6">C3H1-type domain-containing protein</fullName>
    </recommendedName>
</protein>
<dbReference type="InterPro" id="IPR000571">
    <property type="entry name" value="Znf_CCCH"/>
</dbReference>
<dbReference type="GO" id="GO:0008270">
    <property type="term" value="F:zinc ion binding"/>
    <property type="evidence" value="ECO:0007669"/>
    <property type="project" value="UniProtKB-KW"/>
</dbReference>
<dbReference type="PANTHER" id="PTHR13309">
    <property type="entry name" value="NUCLEAR FRAGILE X MENTAL RETARDATION PROTEIN INTERACTING PROTEIN 1"/>
    <property type="match status" value="1"/>
</dbReference>
<feature type="domain" description="C3H1-type" evidence="6">
    <location>
        <begin position="178"/>
        <end position="205"/>
    </location>
</feature>
<keyword evidence="1 4" id="KW-0479">Metal-binding</keyword>
<dbReference type="SMART" id="SM00356">
    <property type="entry name" value="ZnF_C3H1"/>
    <property type="match status" value="1"/>
</dbReference>
<proteinExistence type="predicted"/>
<accession>A0A9W8LNF2</accession>
<sequence length="255" mass="26741">MDAQESDLFFSFHAAEPRAQPGPPAPQCAGSPATAATAAGPGPGPEPEPKSAPRPRPPVPDASPDMIHPLIRNLRLDTPEDIAAWVAERKSKYPTEANIRLKAAAAATATAAKRKHPDASGPLGALAGYGSDSSSGSGSGSGSEGASSDSAPESAPAKAPRAPGAPFRPSTMAPDADRRQLRTCRFFARGSCRRGAACPFAHHAAESAGEQQQQQQKRARPQRATLLEMLMAKDVERENYRVLQCIEYIAARLGC</sequence>
<dbReference type="InterPro" id="IPR039136">
    <property type="entry name" value="NUFIP1-like"/>
</dbReference>
<dbReference type="PROSITE" id="PS50103">
    <property type="entry name" value="ZF_C3H1"/>
    <property type="match status" value="1"/>
</dbReference>
<feature type="region of interest" description="Disordered" evidence="5">
    <location>
        <begin position="104"/>
        <end position="176"/>
    </location>
</feature>
<feature type="compositionally biased region" description="Low complexity" evidence="5">
    <location>
        <begin position="144"/>
        <end position="169"/>
    </location>
</feature>
<keyword evidence="3 4" id="KW-0862">Zinc</keyword>
<evidence type="ECO:0000256" key="3">
    <source>
        <dbReference type="ARBA" id="ARBA00022833"/>
    </source>
</evidence>
<dbReference type="PANTHER" id="PTHR13309:SF0">
    <property type="entry name" value="FMR1-INTERACTING PROTEIN NUFIP1"/>
    <property type="match status" value="1"/>
</dbReference>
<keyword evidence="2 4" id="KW-0863">Zinc-finger</keyword>
<dbReference type="Pfam" id="PF18345">
    <property type="entry name" value="zf_CCCH_4"/>
    <property type="match status" value="1"/>
</dbReference>
<gene>
    <name evidence="7" type="ORF">H4R18_000214</name>
</gene>
<dbReference type="GO" id="GO:0000492">
    <property type="term" value="P:box C/D snoRNP assembly"/>
    <property type="evidence" value="ECO:0007669"/>
    <property type="project" value="TreeGrafter"/>
</dbReference>
<dbReference type="SUPFAM" id="SSF90229">
    <property type="entry name" value="CCCH zinc finger"/>
    <property type="match status" value="1"/>
</dbReference>
<dbReference type="EMBL" id="JANBUL010000005">
    <property type="protein sequence ID" value="KAJ2785999.1"/>
    <property type="molecule type" value="Genomic_DNA"/>
</dbReference>
<evidence type="ECO:0000256" key="1">
    <source>
        <dbReference type="ARBA" id="ARBA00022723"/>
    </source>
</evidence>
<feature type="zinc finger region" description="C3H1-type" evidence="4">
    <location>
        <begin position="178"/>
        <end position="205"/>
    </location>
</feature>
<dbReference type="OrthoDB" id="273070at2759"/>
<evidence type="ECO:0000259" key="6">
    <source>
        <dbReference type="PROSITE" id="PS50103"/>
    </source>
</evidence>
<dbReference type="GO" id="GO:0003723">
    <property type="term" value="F:RNA binding"/>
    <property type="evidence" value="ECO:0007669"/>
    <property type="project" value="InterPro"/>
</dbReference>
<organism evidence="7 8">
    <name type="scientific">Coemansia javaensis</name>
    <dbReference type="NCBI Taxonomy" id="2761396"/>
    <lineage>
        <taxon>Eukaryota</taxon>
        <taxon>Fungi</taxon>
        <taxon>Fungi incertae sedis</taxon>
        <taxon>Zoopagomycota</taxon>
        <taxon>Kickxellomycotina</taxon>
        <taxon>Kickxellomycetes</taxon>
        <taxon>Kickxellales</taxon>
        <taxon>Kickxellaceae</taxon>
        <taxon>Coemansia</taxon>
    </lineage>
</organism>
<feature type="compositionally biased region" description="Low complexity" evidence="5">
    <location>
        <begin position="123"/>
        <end position="136"/>
    </location>
</feature>
<dbReference type="Pfam" id="PF10453">
    <property type="entry name" value="NUFIP1"/>
    <property type="match status" value="1"/>
</dbReference>
<feature type="compositionally biased region" description="Low complexity" evidence="5">
    <location>
        <begin position="27"/>
        <end position="40"/>
    </location>
</feature>
<dbReference type="AlphaFoldDB" id="A0A9W8LNF2"/>